<dbReference type="EMBL" id="OZ037950">
    <property type="protein sequence ID" value="CAL1713224.1"/>
    <property type="molecule type" value="Genomic_DNA"/>
</dbReference>
<proteinExistence type="predicted"/>
<reference evidence="3" key="1">
    <citation type="submission" date="2024-04" db="EMBL/GenBank/DDBJ databases">
        <authorList>
            <person name="Shaw F."/>
            <person name="Minotto A."/>
        </authorList>
    </citation>
    <scope>NUCLEOTIDE SEQUENCE [LARGE SCALE GENOMIC DNA]</scope>
</reference>
<accession>A0ABP1E115</accession>
<keyword evidence="3" id="KW-1185">Reference proteome</keyword>
<sequence>MVLTYTTTKVLIPHPREKDIEFTGILEHVTPASAGDYNPDRRMALIVHGILGHKDYLYQKRLARRLPFHSFRFDFRGNHESSGESGSLLTDVADLQIIYDYVTKKLGYVVDVIVAHSRGANTSFLWMCTSPDAAGVTRLVSVSSRFAFMKIRDTLNEEQKKMLSETGYYYMKGLVAGKRSVVQIPGSDHEINLAEEAINFPATTHVLTVHGLADLNAPAYEAVLFARTVEARTPGTHNLCFVENADHNFVGCTEVIIGVILEWLAVGDRKELKTGLWHIGLMTKL</sequence>
<evidence type="ECO:0000313" key="2">
    <source>
        <dbReference type="EMBL" id="CAL1713224.1"/>
    </source>
</evidence>
<protein>
    <recommendedName>
        <fullName evidence="1">AB hydrolase-1 domain-containing protein</fullName>
    </recommendedName>
</protein>
<gene>
    <name evidence="2" type="ORF">GFSPODELE1_LOCUS9201</name>
</gene>
<organism evidence="2 3">
    <name type="scientific">Somion occarium</name>
    <dbReference type="NCBI Taxonomy" id="3059160"/>
    <lineage>
        <taxon>Eukaryota</taxon>
        <taxon>Fungi</taxon>
        <taxon>Dikarya</taxon>
        <taxon>Basidiomycota</taxon>
        <taxon>Agaricomycotina</taxon>
        <taxon>Agaricomycetes</taxon>
        <taxon>Polyporales</taxon>
        <taxon>Cerrenaceae</taxon>
        <taxon>Somion</taxon>
    </lineage>
</organism>
<dbReference type="InterPro" id="IPR029058">
    <property type="entry name" value="AB_hydrolase_fold"/>
</dbReference>
<dbReference type="SUPFAM" id="SSF53474">
    <property type="entry name" value="alpha/beta-Hydrolases"/>
    <property type="match status" value="1"/>
</dbReference>
<dbReference type="Proteomes" id="UP001497453">
    <property type="component" value="Chromosome 7"/>
</dbReference>
<dbReference type="Gene3D" id="3.40.50.1820">
    <property type="entry name" value="alpha/beta hydrolase"/>
    <property type="match status" value="1"/>
</dbReference>
<dbReference type="InterPro" id="IPR000073">
    <property type="entry name" value="AB_hydrolase_1"/>
</dbReference>
<feature type="domain" description="AB hydrolase-1" evidence="1">
    <location>
        <begin position="45"/>
        <end position="144"/>
    </location>
</feature>
<evidence type="ECO:0000259" key="1">
    <source>
        <dbReference type="Pfam" id="PF00561"/>
    </source>
</evidence>
<dbReference type="Pfam" id="PF00561">
    <property type="entry name" value="Abhydrolase_1"/>
    <property type="match status" value="1"/>
</dbReference>
<name>A0ABP1E115_9APHY</name>
<evidence type="ECO:0000313" key="3">
    <source>
        <dbReference type="Proteomes" id="UP001497453"/>
    </source>
</evidence>